<dbReference type="InterPro" id="IPR013320">
    <property type="entry name" value="ConA-like_dom_sf"/>
</dbReference>
<reference evidence="6" key="1">
    <citation type="journal article" date="2019" name="Int. J. Syst. Evol. Microbiol.">
        <title>The Global Catalogue of Microorganisms (GCM) 10K type strain sequencing project: providing services to taxonomists for standard genome sequencing and annotation.</title>
        <authorList>
            <consortium name="The Broad Institute Genomics Platform"/>
            <consortium name="The Broad Institute Genome Sequencing Center for Infectious Disease"/>
            <person name="Wu L."/>
            <person name="Ma J."/>
        </authorList>
    </citation>
    <scope>NUCLEOTIDE SEQUENCE [LARGE SCALE GENOMIC DNA]</scope>
    <source>
        <strain evidence="6">CCUG 57113</strain>
    </source>
</reference>
<dbReference type="SMART" id="SM00560">
    <property type="entry name" value="LamGL"/>
    <property type="match status" value="1"/>
</dbReference>
<dbReference type="SUPFAM" id="SSF49785">
    <property type="entry name" value="Galactose-binding domain-like"/>
    <property type="match status" value="1"/>
</dbReference>
<evidence type="ECO:0000256" key="2">
    <source>
        <dbReference type="ARBA" id="ARBA00023157"/>
    </source>
</evidence>
<organism evidence="5 6">
    <name type="scientific">Cohnella suwonensis</name>
    <dbReference type="NCBI Taxonomy" id="696072"/>
    <lineage>
        <taxon>Bacteria</taxon>
        <taxon>Bacillati</taxon>
        <taxon>Bacillota</taxon>
        <taxon>Bacilli</taxon>
        <taxon>Bacillales</taxon>
        <taxon>Paenibacillaceae</taxon>
        <taxon>Cohnella</taxon>
    </lineage>
</organism>
<feature type="signal peptide" evidence="3">
    <location>
        <begin position="1"/>
        <end position="20"/>
    </location>
</feature>
<dbReference type="Pfam" id="PF05345">
    <property type="entry name" value="He_PIG"/>
    <property type="match status" value="1"/>
</dbReference>
<dbReference type="Gene3D" id="3.40.390.10">
    <property type="entry name" value="Collagenase (Catalytic Domain)"/>
    <property type="match status" value="1"/>
</dbReference>
<dbReference type="Gene3D" id="2.60.120.260">
    <property type="entry name" value="Galactose-binding domain-like"/>
    <property type="match status" value="1"/>
</dbReference>
<evidence type="ECO:0000313" key="5">
    <source>
        <dbReference type="EMBL" id="MFC5468523.1"/>
    </source>
</evidence>
<dbReference type="InterPro" id="IPR024079">
    <property type="entry name" value="MetalloPept_cat_dom_sf"/>
</dbReference>
<dbReference type="InterPro" id="IPR006558">
    <property type="entry name" value="LamG-like"/>
</dbReference>
<comment type="caution">
    <text evidence="5">The sequence shown here is derived from an EMBL/GenBank/DDBJ whole genome shotgun (WGS) entry which is preliminary data.</text>
</comment>
<dbReference type="EMBL" id="JBHSMH010000015">
    <property type="protein sequence ID" value="MFC5468523.1"/>
    <property type="molecule type" value="Genomic_DNA"/>
</dbReference>
<keyword evidence="2" id="KW-1015">Disulfide bond</keyword>
<evidence type="ECO:0000256" key="1">
    <source>
        <dbReference type="ARBA" id="ARBA00022729"/>
    </source>
</evidence>
<dbReference type="InterPro" id="IPR008979">
    <property type="entry name" value="Galactose-bd-like_sf"/>
</dbReference>
<name>A0ABW0LRJ6_9BACL</name>
<gene>
    <name evidence="5" type="ORF">ACFPPD_07305</name>
</gene>
<dbReference type="SUPFAM" id="SSF49899">
    <property type="entry name" value="Concanavalin A-like lectins/glucanases"/>
    <property type="match status" value="1"/>
</dbReference>
<evidence type="ECO:0000313" key="6">
    <source>
        <dbReference type="Proteomes" id="UP001596105"/>
    </source>
</evidence>
<dbReference type="InterPro" id="IPR013783">
    <property type="entry name" value="Ig-like_fold"/>
</dbReference>
<dbReference type="RefSeq" id="WP_209750024.1">
    <property type="nucleotide sequence ID" value="NZ_JBHSMH010000015.1"/>
</dbReference>
<feature type="domain" description="LamG-like jellyroll fold" evidence="4">
    <location>
        <begin position="578"/>
        <end position="714"/>
    </location>
</feature>
<keyword evidence="1 3" id="KW-0732">Signal</keyword>
<protein>
    <submittedName>
        <fullName evidence="5">LamG-like jellyroll fold domain-containing protein</fullName>
    </submittedName>
</protein>
<dbReference type="Gene3D" id="2.60.120.200">
    <property type="match status" value="1"/>
</dbReference>
<accession>A0ABW0LRJ6</accession>
<keyword evidence="6" id="KW-1185">Reference proteome</keyword>
<dbReference type="Pfam" id="PF13385">
    <property type="entry name" value="Laminin_G_3"/>
    <property type="match status" value="1"/>
</dbReference>
<dbReference type="PROSITE" id="PS51257">
    <property type="entry name" value="PROKAR_LIPOPROTEIN"/>
    <property type="match status" value="1"/>
</dbReference>
<feature type="chain" id="PRO_5045338390" evidence="3">
    <location>
        <begin position="21"/>
        <end position="868"/>
    </location>
</feature>
<sequence length="868" mass="92657">MKKGYMIALCILLISCFPIAGEGMAGTATAAAATDASVVDMFGRELNSNGIELVDWQGYIANPYIQMTVIPPVSASYPVTINLNAQGSSRLMMDLPSTVSATGATKTLTFASASETKDFKLEIHPDRVGGNGDIENYTLSLLVQENNGNSHAQTIPIRVTDQDENAATTFPLLFDYRFDTITNYFSNPGIKAASEQAIKDWFYFFDMAPFDTVAAGAETNYVPNDNFNGNTTVTNNQAYNGEWVILRGLNDPHSTGWTTSNGPYHTRGGVQAPGPIHRSIGAVLDFFPNFSAQTDMNDDNWYLTQNDPSTCTVSCATDIYSVIMHEFGHGLVFTGEWDGMAAYVASGGNDPDVVAYQGYPVPIDGGYHIPGEQQYWDRISGQNGGRTHYFPSKRWMLTKLTLLVAENAGWKLNRNLTPFLAPSIVTASLPNGTKGSAYSQTLAAKGGVPFYDWNVTSGSLPPGLTLNRFTGAITGTISASAPQNSYTFTAQLRDYDTGSAPVTKSFTINLGTTTNELVANYLFNETSGTAAADASGNGKTATLTGGTSWVAGHAGNALSLNGSTGYASLPAGIVNGTTSLTIAAWVKANSLSNWTRIFDFGTGTTANMFLTPQPGAAGLRFAITTGGSGGEQRISSTTAFPTGVWKHVAVTLSGSTGTLYVDGAQVATNTSMTLTPSSLGNTTQNWIGRSEYGDPYFNGAIDDFRIYNRALGASEIASLYGGPTIADISSQGTALASFVSSWESLAGLNDTYEPTSSNDRGHPVYGNWDNPGTTQWVEYDFSSNKTISKSDVYWFDDNEGIDLPASCSIQYWNGTAWVNVGSPSGLGVLGNQYNTTTFTPVTTNKIRLNMTAKAGVSTGLEKWKVYGF</sequence>
<evidence type="ECO:0000256" key="3">
    <source>
        <dbReference type="SAM" id="SignalP"/>
    </source>
</evidence>
<dbReference type="Gene3D" id="2.60.40.10">
    <property type="entry name" value="Immunoglobulins"/>
    <property type="match status" value="1"/>
</dbReference>
<dbReference type="Proteomes" id="UP001596105">
    <property type="component" value="Unassembled WGS sequence"/>
</dbReference>
<proteinExistence type="predicted"/>
<evidence type="ECO:0000259" key="4">
    <source>
        <dbReference type="SMART" id="SM00560"/>
    </source>
</evidence>